<keyword evidence="4 12" id="KW-1134">Transmembrane beta strand</keyword>
<dbReference type="GO" id="GO:0009279">
    <property type="term" value="C:cell outer membrane"/>
    <property type="evidence" value="ECO:0007669"/>
    <property type="project" value="UniProtKB-SubCell"/>
</dbReference>
<name>A0A5C0AYG2_9BURK</name>
<comment type="subcellular location">
    <subcellularLocation>
        <location evidence="1 12">Cell outer membrane</location>
        <topology evidence="1 12">Multi-pass membrane protein</topology>
    </subcellularLocation>
</comment>
<dbReference type="Gene3D" id="3.55.50.30">
    <property type="match status" value="1"/>
</dbReference>
<evidence type="ECO:0000259" key="15">
    <source>
        <dbReference type="SMART" id="SM00965"/>
    </source>
</evidence>
<keyword evidence="3 12" id="KW-0813">Transport</keyword>
<organism evidence="16 17">
    <name type="scientific">Pigmentiphaga aceris</name>
    <dbReference type="NCBI Taxonomy" id="1940612"/>
    <lineage>
        <taxon>Bacteria</taxon>
        <taxon>Pseudomonadati</taxon>
        <taxon>Pseudomonadota</taxon>
        <taxon>Betaproteobacteria</taxon>
        <taxon>Burkholderiales</taxon>
        <taxon>Alcaligenaceae</taxon>
        <taxon>Pigmentiphaga</taxon>
    </lineage>
</organism>
<dbReference type="InterPro" id="IPR011662">
    <property type="entry name" value="Secretin/TonB_short_N"/>
</dbReference>
<dbReference type="Pfam" id="PF07660">
    <property type="entry name" value="STN"/>
    <property type="match status" value="1"/>
</dbReference>
<reference evidence="16 17" key="1">
    <citation type="submission" date="2019-08" db="EMBL/GenBank/DDBJ databases">
        <title>Amphibian skin-associated Pigmentiphaga: genome sequence and occurrence across geography and hosts.</title>
        <authorList>
            <person name="Bletz M.C."/>
            <person name="Bunk B."/>
            <person name="Sproeer C."/>
            <person name="Biwer P."/>
            <person name="Reiter S."/>
            <person name="Rabemananjara F.C.E."/>
            <person name="Schulz S."/>
            <person name="Overmann J."/>
            <person name="Vences M."/>
        </authorList>
    </citation>
    <scope>NUCLEOTIDE SEQUENCE [LARGE SCALE GENOMIC DNA]</scope>
    <source>
        <strain evidence="16 17">Mada1488</strain>
    </source>
</reference>
<gene>
    <name evidence="16" type="ORF">FXN63_17775</name>
</gene>
<dbReference type="InterPro" id="IPR010105">
    <property type="entry name" value="TonB_sidphr_rcpt"/>
</dbReference>
<keyword evidence="10 16" id="KW-0675">Receptor</keyword>
<dbReference type="OrthoDB" id="8533686at2"/>
<dbReference type="GO" id="GO:0015891">
    <property type="term" value="P:siderophore transport"/>
    <property type="evidence" value="ECO:0007669"/>
    <property type="project" value="InterPro"/>
</dbReference>
<accession>A0A5C0AYG2</accession>
<dbReference type="CDD" id="cd01347">
    <property type="entry name" value="ligand_gated_channel"/>
    <property type="match status" value="1"/>
</dbReference>
<keyword evidence="9 12" id="KW-0472">Membrane</keyword>
<evidence type="ECO:0000313" key="17">
    <source>
        <dbReference type="Proteomes" id="UP000325161"/>
    </source>
</evidence>
<dbReference type="PANTHER" id="PTHR32552">
    <property type="entry name" value="FERRICHROME IRON RECEPTOR-RELATED"/>
    <property type="match status" value="1"/>
</dbReference>
<keyword evidence="5" id="KW-0410">Iron transport</keyword>
<dbReference type="Gene3D" id="2.40.170.20">
    <property type="entry name" value="TonB-dependent receptor, beta-barrel domain"/>
    <property type="match status" value="1"/>
</dbReference>
<feature type="chain" id="PRO_5022674174" evidence="14">
    <location>
        <begin position="27"/>
        <end position="810"/>
    </location>
</feature>
<dbReference type="InterPro" id="IPR039426">
    <property type="entry name" value="TonB-dep_rcpt-like"/>
</dbReference>
<evidence type="ECO:0000256" key="7">
    <source>
        <dbReference type="ARBA" id="ARBA00023004"/>
    </source>
</evidence>
<evidence type="ECO:0000313" key="16">
    <source>
        <dbReference type="EMBL" id="QEI07482.1"/>
    </source>
</evidence>
<keyword evidence="14" id="KW-0732">Signal</keyword>
<dbReference type="PANTHER" id="PTHR32552:SF74">
    <property type="entry name" value="HYDROXAMATE SIDEROPHORE RECEPTOR FHUE"/>
    <property type="match status" value="1"/>
</dbReference>
<evidence type="ECO:0000256" key="10">
    <source>
        <dbReference type="ARBA" id="ARBA00023170"/>
    </source>
</evidence>
<dbReference type="InterPro" id="IPR036942">
    <property type="entry name" value="Beta-barrel_TonB_sf"/>
</dbReference>
<evidence type="ECO:0000256" key="13">
    <source>
        <dbReference type="RuleBase" id="RU003357"/>
    </source>
</evidence>
<dbReference type="RefSeq" id="WP_148816529.1">
    <property type="nucleotide sequence ID" value="NZ_CP043046.1"/>
</dbReference>
<dbReference type="NCBIfam" id="TIGR01783">
    <property type="entry name" value="TonB-siderophor"/>
    <property type="match status" value="1"/>
</dbReference>
<dbReference type="Pfam" id="PF07715">
    <property type="entry name" value="Plug"/>
    <property type="match status" value="1"/>
</dbReference>
<dbReference type="SMART" id="SM00965">
    <property type="entry name" value="STN"/>
    <property type="match status" value="1"/>
</dbReference>
<keyword evidence="8 13" id="KW-0798">TonB box</keyword>
<dbReference type="SUPFAM" id="SSF56935">
    <property type="entry name" value="Porins"/>
    <property type="match status" value="1"/>
</dbReference>
<dbReference type="GO" id="GO:0038023">
    <property type="term" value="F:signaling receptor activity"/>
    <property type="evidence" value="ECO:0007669"/>
    <property type="project" value="InterPro"/>
</dbReference>
<dbReference type="Proteomes" id="UP000325161">
    <property type="component" value="Chromosome"/>
</dbReference>
<keyword evidence="17" id="KW-1185">Reference proteome</keyword>
<keyword evidence="7" id="KW-0408">Iron</keyword>
<feature type="signal peptide" evidence="14">
    <location>
        <begin position="1"/>
        <end position="26"/>
    </location>
</feature>
<evidence type="ECO:0000256" key="11">
    <source>
        <dbReference type="ARBA" id="ARBA00023237"/>
    </source>
</evidence>
<protein>
    <submittedName>
        <fullName evidence="16">TonB-dependent siderophore receptor</fullName>
    </submittedName>
</protein>
<comment type="similarity">
    <text evidence="2 12 13">Belongs to the TonB-dependent receptor family.</text>
</comment>
<evidence type="ECO:0000256" key="2">
    <source>
        <dbReference type="ARBA" id="ARBA00009810"/>
    </source>
</evidence>
<dbReference type="InterPro" id="IPR037066">
    <property type="entry name" value="Plug_dom_sf"/>
</dbReference>
<dbReference type="PROSITE" id="PS52016">
    <property type="entry name" value="TONB_DEPENDENT_REC_3"/>
    <property type="match status" value="1"/>
</dbReference>
<dbReference type="InterPro" id="IPR012910">
    <property type="entry name" value="Plug_dom"/>
</dbReference>
<evidence type="ECO:0000256" key="3">
    <source>
        <dbReference type="ARBA" id="ARBA00022448"/>
    </source>
</evidence>
<dbReference type="AlphaFoldDB" id="A0A5C0AYG2"/>
<evidence type="ECO:0000256" key="6">
    <source>
        <dbReference type="ARBA" id="ARBA00022692"/>
    </source>
</evidence>
<dbReference type="EMBL" id="CP043046">
    <property type="protein sequence ID" value="QEI07482.1"/>
    <property type="molecule type" value="Genomic_DNA"/>
</dbReference>
<keyword evidence="5" id="KW-0406">Ion transport</keyword>
<evidence type="ECO:0000256" key="4">
    <source>
        <dbReference type="ARBA" id="ARBA00022452"/>
    </source>
</evidence>
<dbReference type="KEGG" id="pacr:FXN63_17775"/>
<dbReference type="Pfam" id="PF00593">
    <property type="entry name" value="TonB_dep_Rec_b-barrel"/>
    <property type="match status" value="1"/>
</dbReference>
<evidence type="ECO:0000256" key="8">
    <source>
        <dbReference type="ARBA" id="ARBA00023077"/>
    </source>
</evidence>
<feature type="domain" description="Secretin/TonB short N-terminal" evidence="15">
    <location>
        <begin position="59"/>
        <end position="109"/>
    </location>
</feature>
<evidence type="ECO:0000256" key="5">
    <source>
        <dbReference type="ARBA" id="ARBA00022496"/>
    </source>
</evidence>
<keyword evidence="11 12" id="KW-0998">Cell outer membrane</keyword>
<keyword evidence="6 12" id="KW-0812">Transmembrane</keyword>
<dbReference type="InterPro" id="IPR000531">
    <property type="entry name" value="Beta-barrel_TonB"/>
</dbReference>
<dbReference type="Gene3D" id="2.170.130.10">
    <property type="entry name" value="TonB-dependent receptor, plug domain"/>
    <property type="match status" value="1"/>
</dbReference>
<evidence type="ECO:0000256" key="9">
    <source>
        <dbReference type="ARBA" id="ARBA00023136"/>
    </source>
</evidence>
<evidence type="ECO:0000256" key="12">
    <source>
        <dbReference type="PROSITE-ProRule" id="PRU01360"/>
    </source>
</evidence>
<sequence>MRRHPLQPAPLALALALAVSALAAHAQGVGAFNDTPVTISLRTQPLAEALNDWARQTRIQLIVQQALVAGKTAPAVSGSFTPMQALDRLLAGTGLSASVEGSAVIVRAAGPQNTTLKTVTIIAEVERDATSEGTGSYAARAATITGMAQSLKDTPQSVAVVTRQRLSDQNLDRYDDVVMKTPGVSRIFLNSGQSGYSIRGFSLSAAALVDGLQTAGTFGGILGQAPDMATIDRVEVLRGAAGLQLGAGDPAGAVNMVRKRPLAEKQLELTARVGSWGYKRGELDATGPLNDAGTLRGRAVVAYEDRNYFYDRATSKTPLVYGVLEADIAPDTTVMGGVRHQRYDQTGVYVFAGLPVSRNGIDLNLPRSFSVGPAWSAYESGTDEVFAEIKHQFNADWKATFSVNTQEAKVHETNIVRGTRFTAGTSSMYANDSRYDFDRTSFDLNVQGRVTLLGRQHELRVGASSADETRDYEAATVTYPGQFFDLSDPHQTRLATPRFGARALVNRFTTINRGVYGNAVLHLADPLKLTLGGRVSWYESNFDNAAGVRLSASKQTREVTPFAGLVYALNPQWSAYASYSDIFQPQSSYMTASGSALDPALGSNYEMGVKGELFGGRMTTSAAIFQINQTGRYAVDPRYPTGGCPGLSTTGLCYVNGGKVRSRGLELEVAGELASGLQASASYTYTDAQYVRDRDAYGQPTAREGQAFAVVPRHIARAYVSYNLPGVANNWTVGGGVSAQSKTSGNDYDSILRQQPGRVVWDAQLRYRISQDTSLALNVNNVFDKRYYNDEYGYRYGEPRSAMLTLRSKF</sequence>
<proteinExistence type="inferred from homology"/>
<dbReference type="GO" id="GO:0015344">
    <property type="term" value="F:siderophore uptake transmembrane transporter activity"/>
    <property type="evidence" value="ECO:0007669"/>
    <property type="project" value="TreeGrafter"/>
</dbReference>
<evidence type="ECO:0000256" key="1">
    <source>
        <dbReference type="ARBA" id="ARBA00004571"/>
    </source>
</evidence>
<evidence type="ECO:0000256" key="14">
    <source>
        <dbReference type="SAM" id="SignalP"/>
    </source>
</evidence>